<dbReference type="EMBL" id="BJYZ01000031">
    <property type="protein sequence ID" value="GEO41746.1"/>
    <property type="molecule type" value="Genomic_DNA"/>
</dbReference>
<dbReference type="Proteomes" id="UP000321523">
    <property type="component" value="Unassembled WGS sequence"/>
</dbReference>
<dbReference type="RefSeq" id="WP_244619684.1">
    <property type="nucleotide sequence ID" value="NZ_BJYZ01000031.1"/>
</dbReference>
<dbReference type="GO" id="GO:0022900">
    <property type="term" value="P:electron transport chain"/>
    <property type="evidence" value="ECO:0007669"/>
    <property type="project" value="InterPro"/>
</dbReference>
<feature type="region of interest" description="Disordered" evidence="7">
    <location>
        <begin position="1"/>
        <end position="26"/>
    </location>
</feature>
<evidence type="ECO:0000256" key="4">
    <source>
        <dbReference type="ARBA" id="ARBA00022946"/>
    </source>
</evidence>
<reference evidence="8 9" key="1">
    <citation type="submission" date="2019-07" db="EMBL/GenBank/DDBJ databases">
        <title>Whole genome shotgun sequence of Skermanella aerolata NBRC 106429.</title>
        <authorList>
            <person name="Hosoyama A."/>
            <person name="Uohara A."/>
            <person name="Ohji S."/>
            <person name="Ichikawa N."/>
        </authorList>
    </citation>
    <scope>NUCLEOTIDE SEQUENCE [LARGE SCALE GENOMIC DNA]</scope>
    <source>
        <strain evidence="8 9">NBRC 106429</strain>
    </source>
</reference>
<keyword evidence="6" id="KW-0472">Membrane</keyword>
<keyword evidence="9" id="KW-1185">Reference proteome</keyword>
<feature type="region of interest" description="Disordered" evidence="7">
    <location>
        <begin position="166"/>
        <end position="220"/>
    </location>
</feature>
<keyword evidence="5" id="KW-0249">Electron transport</keyword>
<dbReference type="Gene3D" id="3.30.160.190">
    <property type="entry name" value="atu1810 like domain"/>
    <property type="match status" value="1"/>
</dbReference>
<dbReference type="InterPro" id="IPR006885">
    <property type="entry name" value="NADH_UbQ_FeS_4_mit-like"/>
</dbReference>
<gene>
    <name evidence="8" type="ORF">SAE02_58940</name>
</gene>
<evidence type="ECO:0000313" key="8">
    <source>
        <dbReference type="EMBL" id="GEO41746.1"/>
    </source>
</evidence>
<evidence type="ECO:0000256" key="5">
    <source>
        <dbReference type="ARBA" id="ARBA00022982"/>
    </source>
</evidence>
<name>A0A512DZ38_9PROT</name>
<keyword evidence="3" id="KW-0679">Respiratory chain</keyword>
<evidence type="ECO:0000313" key="9">
    <source>
        <dbReference type="Proteomes" id="UP000321523"/>
    </source>
</evidence>
<dbReference type="AlphaFoldDB" id="A0A512DZ38"/>
<dbReference type="Pfam" id="PF04800">
    <property type="entry name" value="NDUS4"/>
    <property type="match status" value="1"/>
</dbReference>
<dbReference type="PANTHER" id="PTHR12219">
    <property type="entry name" value="NADH-UBIQUINONE OXIDOREDUCTASE"/>
    <property type="match status" value="1"/>
</dbReference>
<sequence>MLSIHLPTDRRHRWDGRRQRQGPVTMAHPEDLRTDNIARRTPFLPGTSRPVGGAVPTARIFRPARSVMSSGQRRKPVWVLEFEPTAPLIPEPLMGWTSSQDSLSHVRMGFPDRQSAIGFAERHGWRYQADKPPVSRVRPKSYVAQFKYVPPSPKPAQAEGGTIFAARRGAENRPVVPQGDERHTGTSRTTDPVSVPDRVDEAGFDSFPASDPPSWNGSIA</sequence>
<evidence type="ECO:0000256" key="1">
    <source>
        <dbReference type="ARBA" id="ARBA00004370"/>
    </source>
</evidence>
<evidence type="ECO:0000256" key="3">
    <source>
        <dbReference type="ARBA" id="ARBA00022660"/>
    </source>
</evidence>
<accession>A0A512DZ38</accession>
<comment type="subcellular location">
    <subcellularLocation>
        <location evidence="1">Membrane</location>
    </subcellularLocation>
</comment>
<proteinExistence type="predicted"/>
<evidence type="ECO:0008006" key="10">
    <source>
        <dbReference type="Google" id="ProtNLM"/>
    </source>
</evidence>
<evidence type="ECO:0000256" key="7">
    <source>
        <dbReference type="SAM" id="MobiDB-lite"/>
    </source>
</evidence>
<dbReference type="PANTHER" id="PTHR12219:SF8">
    <property type="entry name" value="NADH DEHYDROGENASE [UBIQUINONE] IRON-SULFUR PROTEIN 4, MITOCHONDRIAL"/>
    <property type="match status" value="1"/>
</dbReference>
<keyword evidence="2" id="KW-0813">Transport</keyword>
<evidence type="ECO:0000256" key="2">
    <source>
        <dbReference type="ARBA" id="ARBA00022448"/>
    </source>
</evidence>
<protein>
    <recommendedName>
        <fullName evidence="10">ETC complex I subunit</fullName>
    </recommendedName>
</protein>
<organism evidence="8 9">
    <name type="scientific">Skermanella aerolata</name>
    <dbReference type="NCBI Taxonomy" id="393310"/>
    <lineage>
        <taxon>Bacteria</taxon>
        <taxon>Pseudomonadati</taxon>
        <taxon>Pseudomonadota</taxon>
        <taxon>Alphaproteobacteria</taxon>
        <taxon>Rhodospirillales</taxon>
        <taxon>Azospirillaceae</taxon>
        <taxon>Skermanella</taxon>
    </lineage>
</organism>
<comment type="caution">
    <text evidence="8">The sequence shown here is derived from an EMBL/GenBank/DDBJ whole genome shotgun (WGS) entry which is preliminary data.</text>
</comment>
<keyword evidence="4" id="KW-0809">Transit peptide</keyword>
<dbReference type="GO" id="GO:0016020">
    <property type="term" value="C:membrane"/>
    <property type="evidence" value="ECO:0007669"/>
    <property type="project" value="UniProtKB-SubCell"/>
</dbReference>
<dbReference type="InterPro" id="IPR038532">
    <property type="entry name" value="NDUFS4-like_sf"/>
</dbReference>
<evidence type="ECO:0000256" key="6">
    <source>
        <dbReference type="ARBA" id="ARBA00023136"/>
    </source>
</evidence>